<dbReference type="AlphaFoldDB" id="A0A177CG11"/>
<name>A0A177CG11_9PLEO</name>
<dbReference type="RefSeq" id="XP_018036516.1">
    <property type="nucleotide sequence ID" value="XM_018182888.1"/>
</dbReference>
<evidence type="ECO:0000313" key="1">
    <source>
        <dbReference type="EMBL" id="OAG06151.1"/>
    </source>
</evidence>
<dbReference type="GeneID" id="28766374"/>
<dbReference type="STRING" id="1460663.A0A177CG11"/>
<evidence type="ECO:0000313" key="2">
    <source>
        <dbReference type="Proteomes" id="UP000077069"/>
    </source>
</evidence>
<protein>
    <submittedName>
        <fullName evidence="1">Uncharacterized protein</fullName>
    </submittedName>
</protein>
<sequence length="150" mass="16733">MLTYPQVPVTEGTHVEVPLCEKGDQRMQANAGIKLFIVTAQRSIFELFTQNILYDPAIMGSVIGMEDYSLQGAVPVDPASTAYTLRDDDLLVAAIIQYKPDSRLDDFAINWASQTCDLWKKGQPTRASTEQKDRTCNTSEDYYITKKACG</sequence>
<dbReference type="EMBL" id="KV441552">
    <property type="protein sequence ID" value="OAG06151.1"/>
    <property type="molecule type" value="Genomic_DNA"/>
</dbReference>
<reference evidence="1 2" key="1">
    <citation type="submission" date="2016-05" db="EMBL/GenBank/DDBJ databases">
        <title>Comparative analysis of secretome profiles of manganese(II)-oxidizing ascomycete fungi.</title>
        <authorList>
            <consortium name="DOE Joint Genome Institute"/>
            <person name="Zeiner C.A."/>
            <person name="Purvine S.O."/>
            <person name="Zink E.M."/>
            <person name="Wu S."/>
            <person name="Pasa-Tolic L."/>
            <person name="Chaput D.L."/>
            <person name="Haridas S."/>
            <person name="Grigoriev I.V."/>
            <person name="Santelli C.M."/>
            <person name="Hansel C.M."/>
        </authorList>
    </citation>
    <scope>NUCLEOTIDE SEQUENCE [LARGE SCALE GENOMIC DNA]</scope>
    <source>
        <strain evidence="1 2">AP3s5-JAC2a</strain>
    </source>
</reference>
<accession>A0A177CG11</accession>
<keyword evidence="2" id="KW-1185">Reference proteome</keyword>
<dbReference type="Proteomes" id="UP000077069">
    <property type="component" value="Unassembled WGS sequence"/>
</dbReference>
<dbReference type="OrthoDB" id="9996127at2759"/>
<gene>
    <name evidence="1" type="ORF">CC84DRAFT_1217412</name>
</gene>
<organism evidence="1 2">
    <name type="scientific">Paraphaeosphaeria sporulosa</name>
    <dbReference type="NCBI Taxonomy" id="1460663"/>
    <lineage>
        <taxon>Eukaryota</taxon>
        <taxon>Fungi</taxon>
        <taxon>Dikarya</taxon>
        <taxon>Ascomycota</taxon>
        <taxon>Pezizomycotina</taxon>
        <taxon>Dothideomycetes</taxon>
        <taxon>Pleosporomycetidae</taxon>
        <taxon>Pleosporales</taxon>
        <taxon>Massarineae</taxon>
        <taxon>Didymosphaeriaceae</taxon>
        <taxon>Paraphaeosphaeria</taxon>
    </lineage>
</organism>
<proteinExistence type="predicted"/>
<dbReference type="InParanoid" id="A0A177CG11"/>